<dbReference type="AlphaFoldDB" id="A0A4Y8CPZ6"/>
<accession>A0A4Y8CPZ6</accession>
<protein>
    <submittedName>
        <fullName evidence="2">Uncharacterized protein</fullName>
    </submittedName>
</protein>
<dbReference type="Proteomes" id="UP000297299">
    <property type="component" value="Unassembled WGS sequence"/>
</dbReference>
<dbReference type="OrthoDB" id="266138at2759"/>
<feature type="region of interest" description="Disordered" evidence="1">
    <location>
        <begin position="383"/>
        <end position="406"/>
    </location>
</feature>
<gene>
    <name evidence="2" type="ORF">BOTCAL_0474g00050</name>
</gene>
<proteinExistence type="predicted"/>
<dbReference type="EMBL" id="PHWZ01000473">
    <property type="protein sequence ID" value="TEY38801.1"/>
    <property type="molecule type" value="Genomic_DNA"/>
</dbReference>
<evidence type="ECO:0000313" key="2">
    <source>
        <dbReference type="EMBL" id="TEY38801.1"/>
    </source>
</evidence>
<keyword evidence="3" id="KW-1185">Reference proteome</keyword>
<organism evidence="2 3">
    <name type="scientific">Botryotinia calthae</name>
    <dbReference type="NCBI Taxonomy" id="38488"/>
    <lineage>
        <taxon>Eukaryota</taxon>
        <taxon>Fungi</taxon>
        <taxon>Dikarya</taxon>
        <taxon>Ascomycota</taxon>
        <taxon>Pezizomycotina</taxon>
        <taxon>Leotiomycetes</taxon>
        <taxon>Helotiales</taxon>
        <taxon>Sclerotiniaceae</taxon>
        <taxon>Botryotinia</taxon>
    </lineage>
</organism>
<evidence type="ECO:0000313" key="3">
    <source>
        <dbReference type="Proteomes" id="UP000297299"/>
    </source>
</evidence>
<reference evidence="2 3" key="1">
    <citation type="submission" date="2017-11" db="EMBL/GenBank/DDBJ databases">
        <title>Comparative genomics of Botrytis spp.</title>
        <authorList>
            <person name="Valero-Jimenez C.A."/>
            <person name="Tapia P."/>
            <person name="Veloso J."/>
            <person name="Silva-Moreno E."/>
            <person name="Staats M."/>
            <person name="Valdes J.H."/>
            <person name="Van Kan J.A.L."/>
        </authorList>
    </citation>
    <scope>NUCLEOTIDE SEQUENCE [LARGE SCALE GENOMIC DNA]</scope>
    <source>
        <strain evidence="2 3">MUCL2830</strain>
    </source>
</reference>
<name>A0A4Y8CPZ6_9HELO</name>
<evidence type="ECO:0000256" key="1">
    <source>
        <dbReference type="SAM" id="MobiDB-lite"/>
    </source>
</evidence>
<sequence length="432" mass="47983">MAPKLVQDAHDTLVELSRQCSEAHQILYLNQDEEYPILLISKIQRGAASMQRAFATFHADLKSFAATTALKPTKNNDGGVKKQLATQVFPGLTLLNADGVSKNANSVDGGVKKSSTTQIVPGLTLAIADEALELVNSGDGGDKKPSTNQVGPGLTLINVDEIPEPIEPLVRDFYHENGRGFKTIIGCFVGRLHGTYLDPYLGIFLLACTENPRVRIEDQSEMKGQWLRFPWKSFCGNLPVILQFLNKNYRSMKEGGETLVYDTYTTATPKLSYRGVGFNFMLFMKSDFAKNQSGYHDVKYLTPYNAFKALKSLGFCLTQSGGGGEKMGFSEKQDLITMARFLGMSEELIEEKFGDKVVEDMSQHLASKNSSSKKMAQETSDFISFDDPINSGTEEGKEITIPSKRAPEERIAGMAKNFPYFKHLERKRKFEV</sequence>
<comment type="caution">
    <text evidence="2">The sequence shown here is derived from an EMBL/GenBank/DDBJ whole genome shotgun (WGS) entry which is preliminary data.</text>
</comment>